<reference evidence="2 5" key="2">
    <citation type="submission" date="2022-05" db="EMBL/GenBank/DDBJ databases">
        <title>Genome Sequencing of Bee-Associated Microbes.</title>
        <authorList>
            <person name="Dunlap C."/>
        </authorList>
    </citation>
    <scope>NUCLEOTIDE SEQUENCE [LARGE SCALE GENOMIC DNA]</scope>
    <source>
        <strain evidence="2 5">NRRL B-14613</strain>
    </source>
</reference>
<dbReference type="PROSITE" id="PS51272">
    <property type="entry name" value="SLH"/>
    <property type="match status" value="1"/>
</dbReference>
<evidence type="ECO:0000313" key="5">
    <source>
        <dbReference type="Proteomes" id="UP001209276"/>
    </source>
</evidence>
<dbReference type="GO" id="GO:0016787">
    <property type="term" value="F:hydrolase activity"/>
    <property type="evidence" value="ECO:0007669"/>
    <property type="project" value="UniProtKB-KW"/>
</dbReference>
<dbReference type="EMBL" id="JAMDMM010000020">
    <property type="protein sequence ID" value="MCY9607409.1"/>
    <property type="molecule type" value="Genomic_DNA"/>
</dbReference>
<organism evidence="3 4">
    <name type="scientific">Paenibacillus thiaminolyticus</name>
    <name type="common">Bacillus thiaminolyticus</name>
    <dbReference type="NCBI Taxonomy" id="49283"/>
    <lineage>
        <taxon>Bacteria</taxon>
        <taxon>Bacillati</taxon>
        <taxon>Bacillota</taxon>
        <taxon>Bacilli</taxon>
        <taxon>Bacillales</taxon>
        <taxon>Paenibacillaceae</taxon>
        <taxon>Paenibacillus</taxon>
    </lineage>
</organism>
<dbReference type="InterPro" id="IPR012338">
    <property type="entry name" value="Beta-lactam/transpept-like"/>
</dbReference>
<dbReference type="EMBL" id="CP041405">
    <property type="protein sequence ID" value="QDM46329.1"/>
    <property type="molecule type" value="Genomic_DNA"/>
</dbReference>
<name>A0AAP9J385_PANTH</name>
<dbReference type="RefSeq" id="WP_087441590.1">
    <property type="nucleotide sequence ID" value="NZ_CABMNB010000021.1"/>
</dbReference>
<evidence type="ECO:0000313" key="2">
    <source>
        <dbReference type="EMBL" id="MCY9607409.1"/>
    </source>
</evidence>
<proteinExistence type="predicted"/>
<dbReference type="Proteomes" id="UP000315377">
    <property type="component" value="Chromosome"/>
</dbReference>
<dbReference type="Pfam" id="PF00395">
    <property type="entry name" value="SLH"/>
    <property type="match status" value="2"/>
</dbReference>
<dbReference type="GeneID" id="76999194"/>
<dbReference type="PANTHER" id="PTHR46825:SF9">
    <property type="entry name" value="BETA-LACTAMASE-RELATED DOMAIN-CONTAINING PROTEIN"/>
    <property type="match status" value="1"/>
</dbReference>
<dbReference type="InterPro" id="IPR050491">
    <property type="entry name" value="AmpC-like"/>
</dbReference>
<dbReference type="SUPFAM" id="SSF56601">
    <property type="entry name" value="beta-lactamase/transpeptidase-like"/>
    <property type="match status" value="1"/>
</dbReference>
<accession>A0AAP9J385</accession>
<reference evidence="3 4" key="1">
    <citation type="submission" date="2019-07" db="EMBL/GenBank/DDBJ databases">
        <title>Paenibacillus thiaminolyticus NRRL B-4156.</title>
        <authorList>
            <person name="Hehnly C."/>
            <person name="Zhang L."/>
        </authorList>
    </citation>
    <scope>NUCLEOTIDE SEQUENCE [LARGE SCALE GENOMIC DNA]</scope>
    <source>
        <strain evidence="3 4">NRRL B-4156</strain>
    </source>
</reference>
<gene>
    <name evidence="3" type="ORF">FLT43_24860</name>
    <name evidence="2" type="ORF">M5W83_09625</name>
</gene>
<protein>
    <submittedName>
        <fullName evidence="2">Beta-lactamase family protein</fullName>
    </submittedName>
    <submittedName>
        <fullName evidence="3">Serine hydrolase</fullName>
    </submittedName>
</protein>
<dbReference type="PANTHER" id="PTHR46825">
    <property type="entry name" value="D-ALANYL-D-ALANINE-CARBOXYPEPTIDASE/ENDOPEPTIDASE AMPH"/>
    <property type="match status" value="1"/>
</dbReference>
<dbReference type="Gene3D" id="3.40.710.10">
    <property type="entry name" value="DD-peptidase/beta-lactamase superfamily"/>
    <property type="match status" value="1"/>
</dbReference>
<dbReference type="InterPro" id="IPR001466">
    <property type="entry name" value="Beta-lactam-related"/>
</dbReference>
<dbReference type="AlphaFoldDB" id="A0AAP9J385"/>
<keyword evidence="3" id="KW-0378">Hydrolase</keyword>
<evidence type="ECO:0000313" key="3">
    <source>
        <dbReference type="EMBL" id="QDM46329.1"/>
    </source>
</evidence>
<feature type="domain" description="SLH" evidence="1">
    <location>
        <begin position="449"/>
        <end position="512"/>
    </location>
</feature>
<dbReference type="Proteomes" id="UP001209276">
    <property type="component" value="Unassembled WGS sequence"/>
</dbReference>
<evidence type="ECO:0000313" key="4">
    <source>
        <dbReference type="Proteomes" id="UP000315377"/>
    </source>
</evidence>
<dbReference type="Pfam" id="PF00144">
    <property type="entry name" value="Beta-lactamase"/>
    <property type="match status" value="1"/>
</dbReference>
<evidence type="ECO:0000259" key="1">
    <source>
        <dbReference type="PROSITE" id="PS51272"/>
    </source>
</evidence>
<sequence>MNAQDVEAFADEFFARQDVKALGVPGAVFVVVKDGKVLLQKGYGYADVEKEIPVDPEKTLFRIASVSKVFTAAAVMQLVEQGKIELNRDVQNYLGDIKMKNNTTSPVTMEHLLTHTTGFDIVDPPVGDSMSDDLSTEVKLKDYVKSWMPTVTRKPGEVYKYDNMASMLQGYIVQQMTGVPFHQYMKEHMFKPLGMNDSHFLLTQDLIPRLAVGYGPDNKATQPYNFIPNDMPYGGMLTTGSDMAKFMMAYLNKGKLGDSRILKEETVKEMSKTHVAIHPKVPNMAYGFEYSYQDSYNGQYVIGKGGAAPRGFHSWLWLLPEQNAGAFIVYNKSGNLREKLFEAFMDRYYPEQEQEKQTYITLTRDQLRRFEGVYRDVRISYLITRIHATADGQLVLENVKGKQTAQPIEPLLFEDEHGSKIAFKANPDGSIGYMYSNTDPLVWVEKLGTPQRFTDIGDQHPYAEYINGLHQLGVVQSKADGTFGAEEPLTRAEFVEQVMTWIGIPPSKNAAKLKDINGVPQAGWIQSALEYDFITAPADQLFRPKEKISRQEAAAMMAKVMLSMGAKTVEGSTAEDTDAWAEDAVKFIVGMKFYGPEVILSADGAADYKSKQAMTRQEAAALLYLASKWSLAP</sequence>
<keyword evidence="5" id="KW-1185">Reference proteome</keyword>
<dbReference type="InterPro" id="IPR001119">
    <property type="entry name" value="SLH_dom"/>
</dbReference>